<dbReference type="AlphaFoldDB" id="A0AAV4SGD3"/>
<evidence type="ECO:0000313" key="1">
    <source>
        <dbReference type="EMBL" id="GIY32617.1"/>
    </source>
</evidence>
<gene>
    <name evidence="1" type="ORF">CDAR_37011</name>
</gene>
<dbReference type="Proteomes" id="UP001054837">
    <property type="component" value="Unassembled WGS sequence"/>
</dbReference>
<sequence>MLDSGKARRRCYLLEDVIPMKKQQEAVGETTEEMFNISKYSFGGTFRQSKAKMLFVEMTIQYIQAEQGEDVICWDMLFPRRSSRKQWETMTEEKFNISKHLFDSTFRQARRRCYLLGYVIPTKKQQEAVGDDD</sequence>
<proteinExistence type="predicted"/>
<comment type="caution">
    <text evidence="1">The sequence shown here is derived from an EMBL/GenBank/DDBJ whole genome shotgun (WGS) entry which is preliminary data.</text>
</comment>
<name>A0AAV4SGD3_9ARAC</name>
<keyword evidence="2" id="KW-1185">Reference proteome</keyword>
<accession>A0AAV4SGD3</accession>
<protein>
    <submittedName>
        <fullName evidence="1">Uncharacterized protein</fullName>
    </submittedName>
</protein>
<organism evidence="1 2">
    <name type="scientific">Caerostris darwini</name>
    <dbReference type="NCBI Taxonomy" id="1538125"/>
    <lineage>
        <taxon>Eukaryota</taxon>
        <taxon>Metazoa</taxon>
        <taxon>Ecdysozoa</taxon>
        <taxon>Arthropoda</taxon>
        <taxon>Chelicerata</taxon>
        <taxon>Arachnida</taxon>
        <taxon>Araneae</taxon>
        <taxon>Araneomorphae</taxon>
        <taxon>Entelegynae</taxon>
        <taxon>Araneoidea</taxon>
        <taxon>Araneidae</taxon>
        <taxon>Caerostris</taxon>
    </lineage>
</organism>
<dbReference type="EMBL" id="BPLQ01007824">
    <property type="protein sequence ID" value="GIY32617.1"/>
    <property type="molecule type" value="Genomic_DNA"/>
</dbReference>
<evidence type="ECO:0000313" key="2">
    <source>
        <dbReference type="Proteomes" id="UP001054837"/>
    </source>
</evidence>
<reference evidence="1 2" key="1">
    <citation type="submission" date="2021-06" db="EMBL/GenBank/DDBJ databases">
        <title>Caerostris darwini draft genome.</title>
        <authorList>
            <person name="Kono N."/>
            <person name="Arakawa K."/>
        </authorList>
    </citation>
    <scope>NUCLEOTIDE SEQUENCE [LARGE SCALE GENOMIC DNA]</scope>
</reference>